<protein>
    <submittedName>
        <fullName evidence="1">Uncharacterized protein</fullName>
    </submittedName>
</protein>
<keyword evidence="2" id="KW-1185">Reference proteome</keyword>
<organism evidence="1 2">
    <name type="scientific">Chondromyces crocatus</name>
    <dbReference type="NCBI Taxonomy" id="52"/>
    <lineage>
        <taxon>Bacteria</taxon>
        <taxon>Pseudomonadati</taxon>
        <taxon>Myxococcota</taxon>
        <taxon>Polyangia</taxon>
        <taxon>Polyangiales</taxon>
        <taxon>Polyangiaceae</taxon>
        <taxon>Chondromyces</taxon>
    </lineage>
</organism>
<evidence type="ECO:0000313" key="1">
    <source>
        <dbReference type="EMBL" id="AKT43571.1"/>
    </source>
</evidence>
<proteinExistence type="predicted"/>
<dbReference type="STRING" id="52.CMC5_078030"/>
<reference evidence="1 2" key="1">
    <citation type="submission" date="2015-07" db="EMBL/GenBank/DDBJ databases">
        <title>Genome analysis of myxobacterium Chondromyces crocatus Cm c5 reveals a high potential for natural compound synthesis and the genetic basis for the loss of fruiting body formation.</title>
        <authorList>
            <person name="Zaburannyi N."/>
            <person name="Bunk B."/>
            <person name="Maier J."/>
            <person name="Overmann J."/>
            <person name="Mueller R."/>
        </authorList>
    </citation>
    <scope>NUCLEOTIDE SEQUENCE [LARGE SCALE GENOMIC DNA]</scope>
    <source>
        <strain evidence="1 2">Cm c5</strain>
    </source>
</reference>
<dbReference type="AlphaFoldDB" id="A0A0K1ERV2"/>
<dbReference type="RefSeq" id="WP_156339169.1">
    <property type="nucleotide sequence ID" value="NZ_CP012159.1"/>
</dbReference>
<accession>A0A0K1ERV2</accession>
<evidence type="ECO:0000313" key="2">
    <source>
        <dbReference type="Proteomes" id="UP000067626"/>
    </source>
</evidence>
<name>A0A0K1ERV2_CHOCO</name>
<gene>
    <name evidence="1" type="ORF">CMC5_078030</name>
</gene>
<sequence>MWLSLGTCDRFTSKQGTAPASRTVHHGANSLAGCSITRRRHDRLVR</sequence>
<dbReference type="KEGG" id="ccro:CMC5_078030"/>
<dbReference type="EMBL" id="CP012159">
    <property type="protein sequence ID" value="AKT43571.1"/>
    <property type="molecule type" value="Genomic_DNA"/>
</dbReference>
<dbReference type="Proteomes" id="UP000067626">
    <property type="component" value="Chromosome"/>
</dbReference>